<protein>
    <recommendedName>
        <fullName evidence="2">FAS1 domain-containing protein</fullName>
    </recommendedName>
</protein>
<organism evidence="3 4">
    <name type="scientific">Brachionus plicatilis</name>
    <name type="common">Marine rotifer</name>
    <name type="synonym">Brachionus muelleri</name>
    <dbReference type="NCBI Taxonomy" id="10195"/>
    <lineage>
        <taxon>Eukaryota</taxon>
        <taxon>Metazoa</taxon>
        <taxon>Spiralia</taxon>
        <taxon>Gnathifera</taxon>
        <taxon>Rotifera</taxon>
        <taxon>Eurotatoria</taxon>
        <taxon>Monogononta</taxon>
        <taxon>Pseudotrocha</taxon>
        <taxon>Ploima</taxon>
        <taxon>Brachionidae</taxon>
        <taxon>Brachionus</taxon>
    </lineage>
</organism>
<dbReference type="EMBL" id="REGN01012329">
    <property type="protein sequence ID" value="RMZ95848.1"/>
    <property type="molecule type" value="Genomic_DNA"/>
</dbReference>
<comment type="caution">
    <text evidence="3">The sequence shown here is derived from an EMBL/GenBank/DDBJ whole genome shotgun (WGS) entry which is preliminary data.</text>
</comment>
<dbReference type="AlphaFoldDB" id="A0A3M7P9V9"/>
<feature type="domain" description="FAS1" evidence="2">
    <location>
        <begin position="373"/>
        <end position="525"/>
    </location>
</feature>
<dbReference type="Gene3D" id="2.30.180.10">
    <property type="entry name" value="FAS1 domain"/>
    <property type="match status" value="1"/>
</dbReference>
<dbReference type="Proteomes" id="UP000276133">
    <property type="component" value="Unassembled WGS sequence"/>
</dbReference>
<dbReference type="OrthoDB" id="10458498at2759"/>
<evidence type="ECO:0000256" key="1">
    <source>
        <dbReference type="SAM" id="SignalP"/>
    </source>
</evidence>
<keyword evidence="4" id="KW-1185">Reference proteome</keyword>
<dbReference type="InterPro" id="IPR036378">
    <property type="entry name" value="FAS1_dom_sf"/>
</dbReference>
<proteinExistence type="predicted"/>
<evidence type="ECO:0000313" key="3">
    <source>
        <dbReference type="EMBL" id="RMZ95848.1"/>
    </source>
</evidence>
<feature type="signal peptide" evidence="1">
    <location>
        <begin position="1"/>
        <end position="17"/>
    </location>
</feature>
<dbReference type="PROSITE" id="PS50213">
    <property type="entry name" value="FAS1"/>
    <property type="match status" value="1"/>
</dbReference>
<dbReference type="Pfam" id="PF02469">
    <property type="entry name" value="Fasciclin"/>
    <property type="match status" value="1"/>
</dbReference>
<accession>A0A3M7P9V9</accession>
<evidence type="ECO:0000259" key="2">
    <source>
        <dbReference type="PROSITE" id="PS50213"/>
    </source>
</evidence>
<reference evidence="3 4" key="1">
    <citation type="journal article" date="2018" name="Sci. Rep.">
        <title>Genomic signatures of local adaptation to the degree of environmental predictability in rotifers.</title>
        <authorList>
            <person name="Franch-Gras L."/>
            <person name="Hahn C."/>
            <person name="Garcia-Roger E.M."/>
            <person name="Carmona M.J."/>
            <person name="Serra M."/>
            <person name="Gomez A."/>
        </authorList>
    </citation>
    <scope>NUCLEOTIDE SEQUENCE [LARGE SCALE GENOMIC DNA]</scope>
    <source>
        <strain evidence="3">HYR1</strain>
    </source>
</reference>
<dbReference type="InterPro" id="IPR000782">
    <property type="entry name" value="FAS1_domain"/>
</dbReference>
<keyword evidence="1" id="KW-0732">Signal</keyword>
<name>A0A3M7P9V9_BRAPC</name>
<sequence>MNGKILIYFFIVSFVEASNKKLPQNKLYQDIFVPKEMVQDPVDELEDDLDFEDDIEIDYEQPLSLEMKKFPSLDSFFHFALANNVLKPTTSEESSIEVANFSEFPYDFFSNLYNNSSYAKLNKTWRLNGNVCNSKAVYLHSIEAYQEYGFDFKCEQRKDSDICWVYLNTGSKNYTIHISTFCCPGYELKDNSFIYPNRFLYELFESVEVINRTVTGYLELSDIDLYSDITQEFYHVFNNVADLLLGDSKIKLTVFLWDNRIFLDKINQLFNSDHYEISEILNEINLILVNHIADFHHPTQSLMSDTKPAQSLGNLRFFSQNVNNVSRFFVNCFELDLPNIYYKKLDGLHEYQLVVHKLEEGSLLVPGRQTIFDKLENNILLTTRTFKIFKELFVKHSDLLFNEFSSLESFKTLFIPSDRAFKKLTHNEIESIIMDEKCSIALVKRNILTENVCPKQLYKYSADLETSHELVVENLGTNQIGTYKPWFKTVKINNNKSLFFDNQLIRLSRSSLSLNGIIYAISSLNTQNIGLLNQMVESFFNKISPSFVKALDHNWRKIVRDNSNNCTLMLPGLKFYRDDNDNNDYQLIQDYILRPKFHLYELKNGQVITSISHKQYLINSIETTKKSFDLFRYLPKKYFYSKYINCQEIEEAQISACNSELFFFNSQWNSIPNLDYRSLQTYLKSDNELVHFNQMMDQCGLKCEHFLLDLERKSKLNSIGYTLFLPINNFTSKHLISDMKKRFFYDTLCESMLLNENFSVKNLFNRIFNSIDLARWIKKSQTYLSKSGLLVHKVIWT</sequence>
<evidence type="ECO:0000313" key="4">
    <source>
        <dbReference type="Proteomes" id="UP000276133"/>
    </source>
</evidence>
<feature type="chain" id="PRO_5018131226" description="FAS1 domain-containing protein" evidence="1">
    <location>
        <begin position="18"/>
        <end position="797"/>
    </location>
</feature>
<dbReference type="SUPFAM" id="SSF82153">
    <property type="entry name" value="FAS1 domain"/>
    <property type="match status" value="1"/>
</dbReference>
<gene>
    <name evidence="3" type="ORF">BpHYR1_003852</name>
</gene>
<dbReference type="STRING" id="10195.A0A3M7P9V9"/>